<dbReference type="Proteomes" id="UP000479710">
    <property type="component" value="Unassembled WGS sequence"/>
</dbReference>
<feature type="region of interest" description="Disordered" evidence="1">
    <location>
        <begin position="28"/>
        <end position="55"/>
    </location>
</feature>
<evidence type="ECO:0000313" key="3">
    <source>
        <dbReference type="Proteomes" id="UP000479710"/>
    </source>
</evidence>
<gene>
    <name evidence="2" type="ORF">E2562_011021</name>
</gene>
<evidence type="ECO:0000256" key="1">
    <source>
        <dbReference type="SAM" id="MobiDB-lite"/>
    </source>
</evidence>
<keyword evidence="3" id="KW-1185">Reference proteome</keyword>
<reference evidence="2 3" key="1">
    <citation type="submission" date="2019-11" db="EMBL/GenBank/DDBJ databases">
        <title>Whole genome sequence of Oryza granulata.</title>
        <authorList>
            <person name="Li W."/>
        </authorList>
    </citation>
    <scope>NUCLEOTIDE SEQUENCE [LARGE SCALE GENOMIC DNA]</scope>
    <source>
        <strain evidence="3">cv. Menghai</strain>
        <tissue evidence="2">Leaf</tissue>
    </source>
</reference>
<proteinExistence type="predicted"/>
<accession>A0A6G1EWD5</accession>
<evidence type="ECO:0000313" key="2">
    <source>
        <dbReference type="EMBL" id="KAF0928925.1"/>
    </source>
</evidence>
<comment type="caution">
    <text evidence="2">The sequence shown here is derived from an EMBL/GenBank/DDBJ whole genome shotgun (WGS) entry which is preliminary data.</text>
</comment>
<dbReference type="AlphaFoldDB" id="A0A6G1EWD5"/>
<protein>
    <submittedName>
        <fullName evidence="2">Uncharacterized protein</fullName>
    </submittedName>
</protein>
<name>A0A6G1EWD5_9ORYZ</name>
<sequence>MGHSRLHSRAAHVAQPSSTKGRDVLLLGFPREGNRSGGGGGARLPPASRGAVVSDAPESCGGGRLPIVLSPATKRWMLSFLVTPGSNFATHESTPLFFLDPFPEFPEAGDGGLPAELVPGLLFRCPCALASVHVRGGAAAGGDSGGLLRRVASSACVVRVCGGAGRGASTSSTLARCLAFVLCGDLLLLGTVVRCAPHHG</sequence>
<organism evidence="2 3">
    <name type="scientific">Oryza meyeriana var. granulata</name>
    <dbReference type="NCBI Taxonomy" id="110450"/>
    <lineage>
        <taxon>Eukaryota</taxon>
        <taxon>Viridiplantae</taxon>
        <taxon>Streptophyta</taxon>
        <taxon>Embryophyta</taxon>
        <taxon>Tracheophyta</taxon>
        <taxon>Spermatophyta</taxon>
        <taxon>Magnoliopsida</taxon>
        <taxon>Liliopsida</taxon>
        <taxon>Poales</taxon>
        <taxon>Poaceae</taxon>
        <taxon>BOP clade</taxon>
        <taxon>Oryzoideae</taxon>
        <taxon>Oryzeae</taxon>
        <taxon>Oryzinae</taxon>
        <taxon>Oryza</taxon>
        <taxon>Oryza meyeriana</taxon>
    </lineage>
</organism>
<dbReference type="EMBL" id="SPHZ02000002">
    <property type="protein sequence ID" value="KAF0928925.1"/>
    <property type="molecule type" value="Genomic_DNA"/>
</dbReference>